<dbReference type="SUPFAM" id="SSF142906">
    <property type="entry name" value="YjbR-like"/>
    <property type="match status" value="1"/>
</dbReference>
<evidence type="ECO:0000313" key="1">
    <source>
        <dbReference type="EMBL" id="MEO1782362.1"/>
    </source>
</evidence>
<dbReference type="InterPro" id="IPR038056">
    <property type="entry name" value="YjbR-like_sf"/>
</dbReference>
<reference evidence="2" key="1">
    <citation type="submission" date="2016-06" db="EMBL/GenBank/DDBJ databases">
        <title>Four novel species of enterococci isolated from chicken manure.</title>
        <authorList>
            <person name="Van Tyne D."/>
        </authorList>
    </citation>
    <scope>NUCLEOTIDE SEQUENCE [LARGE SCALE GENOMIC DNA]</scope>
    <source>
        <strain evidence="2">JM9A</strain>
    </source>
</reference>
<reference evidence="1 2" key="2">
    <citation type="submission" date="2024-02" db="EMBL/GenBank/DDBJ databases">
        <title>The Genome Sequence of Enterococcus diestrammenae JM9A.</title>
        <authorList>
            <person name="Earl A."/>
            <person name="Manson A."/>
            <person name="Gilmore M."/>
            <person name="Sanders J."/>
            <person name="Shea T."/>
            <person name="Howe W."/>
            <person name="Livny J."/>
            <person name="Cuomo C."/>
            <person name="Neafsey D."/>
            <person name="Birren B."/>
        </authorList>
    </citation>
    <scope>NUCLEOTIDE SEQUENCE [LARGE SCALE GENOMIC DNA]</scope>
    <source>
        <strain evidence="1 2">JM9A</strain>
    </source>
</reference>
<dbReference type="Pfam" id="PF04237">
    <property type="entry name" value="YjbR"/>
    <property type="match status" value="1"/>
</dbReference>
<dbReference type="PANTHER" id="PTHR35145">
    <property type="entry name" value="CYTOPLASMIC PROTEIN-RELATED"/>
    <property type="match status" value="1"/>
</dbReference>
<proteinExistence type="predicted"/>
<sequence length="78" mass="8786">MSAIITLKNLPEKNEELREVYPGTVIPGYYANKTHWNSIYLQTTAFSDEGICQLILDSYQLVVAKLPKKTQQALLSKG</sequence>
<gene>
    <name evidence="1" type="ORF">BAU18_001956</name>
</gene>
<keyword evidence="2" id="KW-1185">Reference proteome</keyword>
<name>A0ABV0F2Y6_9ENTE</name>
<dbReference type="EMBL" id="MAEI02000001">
    <property type="protein sequence ID" value="MEO1782362.1"/>
    <property type="molecule type" value="Genomic_DNA"/>
</dbReference>
<dbReference type="InterPro" id="IPR007351">
    <property type="entry name" value="YjbR"/>
</dbReference>
<evidence type="ECO:0008006" key="3">
    <source>
        <dbReference type="Google" id="ProtNLM"/>
    </source>
</evidence>
<comment type="caution">
    <text evidence="1">The sequence shown here is derived from an EMBL/GenBank/DDBJ whole genome shotgun (WGS) entry which is preliminary data.</text>
</comment>
<dbReference type="Gene3D" id="3.90.1150.30">
    <property type="match status" value="1"/>
</dbReference>
<organism evidence="1 2">
    <name type="scientific">Enterococcus diestrammenae</name>
    <dbReference type="NCBI Taxonomy" id="1155073"/>
    <lineage>
        <taxon>Bacteria</taxon>
        <taxon>Bacillati</taxon>
        <taxon>Bacillota</taxon>
        <taxon>Bacilli</taxon>
        <taxon>Lactobacillales</taxon>
        <taxon>Enterococcaceae</taxon>
        <taxon>Enterococcus</taxon>
    </lineage>
</organism>
<dbReference type="PANTHER" id="PTHR35145:SF1">
    <property type="entry name" value="CYTOPLASMIC PROTEIN"/>
    <property type="match status" value="1"/>
</dbReference>
<evidence type="ECO:0000313" key="2">
    <source>
        <dbReference type="Proteomes" id="UP001429357"/>
    </source>
</evidence>
<protein>
    <recommendedName>
        <fullName evidence="3">MmcQ/YjbR family DNA-binding protein</fullName>
    </recommendedName>
</protein>
<dbReference type="Proteomes" id="UP001429357">
    <property type="component" value="Unassembled WGS sequence"/>
</dbReference>
<accession>A0ABV0F2Y6</accession>
<dbReference type="InterPro" id="IPR058532">
    <property type="entry name" value="YjbR/MT2646/Rv2570-like"/>
</dbReference>